<dbReference type="InterPro" id="IPR053924">
    <property type="entry name" value="RecX_HTH_2nd"/>
</dbReference>
<dbReference type="PANTHER" id="PTHR33602">
    <property type="entry name" value="REGULATORY PROTEIN RECX FAMILY PROTEIN"/>
    <property type="match status" value="1"/>
</dbReference>
<evidence type="ECO:0000256" key="4">
    <source>
        <dbReference type="ARBA" id="ARBA00022490"/>
    </source>
</evidence>
<evidence type="ECO:0000259" key="6">
    <source>
        <dbReference type="Pfam" id="PF21981"/>
    </source>
</evidence>
<proteinExistence type="inferred from homology"/>
<dbReference type="PANTHER" id="PTHR33602:SF1">
    <property type="entry name" value="REGULATORY PROTEIN RECX FAMILY PROTEIN"/>
    <property type="match status" value="1"/>
</dbReference>
<dbReference type="EMBL" id="AP035785">
    <property type="protein sequence ID" value="BFO71724.1"/>
    <property type="molecule type" value="Genomic_DNA"/>
</dbReference>
<reference evidence="7" key="1">
    <citation type="submission" date="2024-07" db="EMBL/GenBank/DDBJ databases">
        <title>Complete genome sequence of Prevotella sp. YM-2024 GTC17253.</title>
        <authorList>
            <person name="Hayashi M."/>
            <person name="Muto Y."/>
            <person name="Tanaka K."/>
            <person name="Niwa H."/>
        </authorList>
    </citation>
    <scope>NUCLEOTIDE SEQUENCE</scope>
    <source>
        <strain evidence="7">GTC17253</strain>
    </source>
</reference>
<evidence type="ECO:0000256" key="3">
    <source>
        <dbReference type="ARBA" id="ARBA00018111"/>
    </source>
</evidence>
<gene>
    <name evidence="7" type="ORF">GTC17253_16900</name>
</gene>
<dbReference type="GO" id="GO:0006282">
    <property type="term" value="P:regulation of DNA repair"/>
    <property type="evidence" value="ECO:0007669"/>
    <property type="project" value="InterPro"/>
</dbReference>
<comment type="similarity">
    <text evidence="2">Belongs to the RecX family.</text>
</comment>
<dbReference type="InterPro" id="IPR036388">
    <property type="entry name" value="WH-like_DNA-bd_sf"/>
</dbReference>
<dbReference type="InterPro" id="IPR003783">
    <property type="entry name" value="Regulatory_RecX"/>
</dbReference>
<dbReference type="Pfam" id="PF02631">
    <property type="entry name" value="RecX_HTH2"/>
    <property type="match status" value="1"/>
</dbReference>
<comment type="subcellular location">
    <subcellularLocation>
        <location evidence="1">Cytoplasm</location>
    </subcellularLocation>
</comment>
<keyword evidence="4" id="KW-0963">Cytoplasm</keyword>
<dbReference type="Gene3D" id="1.10.10.10">
    <property type="entry name" value="Winged helix-like DNA-binding domain superfamily/Winged helix DNA-binding domain"/>
    <property type="match status" value="2"/>
</dbReference>
<evidence type="ECO:0000313" key="7">
    <source>
        <dbReference type="EMBL" id="BFO71724.1"/>
    </source>
</evidence>
<dbReference type="Pfam" id="PF21981">
    <property type="entry name" value="RecX_HTH3"/>
    <property type="match status" value="1"/>
</dbReference>
<name>A0AB33IQE9_9BACT</name>
<accession>A0AB33IQE9</accession>
<dbReference type="InterPro" id="IPR053925">
    <property type="entry name" value="RecX_HTH_3rd"/>
</dbReference>
<feature type="domain" description="RecX third three-helical" evidence="6">
    <location>
        <begin position="105"/>
        <end position="151"/>
    </location>
</feature>
<evidence type="ECO:0000256" key="1">
    <source>
        <dbReference type="ARBA" id="ARBA00004496"/>
    </source>
</evidence>
<dbReference type="AlphaFoldDB" id="A0AB33IQE9"/>
<sequence length="160" mass="19014">MDMKEITEQQALFKLSALCSQAEHCSGEMLDKMRRWGIDEAVRARIMARLTAEKYVDDERYTRAFTRDKIRYNGWGRRKLEQALYAKHIERAVYIPVLDEIADHEYLDVLRPLLRNKQKSIKAHSDYERNMKLIKFAMGRGFDYSLIRQCLEGDFDEPME</sequence>
<organism evidence="7">
    <name type="scientific">Prevotella sp. GTC17253</name>
    <dbReference type="NCBI Taxonomy" id="3236793"/>
    <lineage>
        <taxon>Bacteria</taxon>
        <taxon>Pseudomonadati</taxon>
        <taxon>Bacteroidota</taxon>
        <taxon>Bacteroidia</taxon>
        <taxon>Bacteroidales</taxon>
        <taxon>Prevotellaceae</taxon>
        <taxon>Prevotella</taxon>
    </lineage>
</organism>
<feature type="domain" description="RecX second three-helical" evidence="5">
    <location>
        <begin position="57"/>
        <end position="92"/>
    </location>
</feature>
<evidence type="ECO:0000256" key="2">
    <source>
        <dbReference type="ARBA" id="ARBA00009695"/>
    </source>
</evidence>
<dbReference type="GO" id="GO:0005737">
    <property type="term" value="C:cytoplasm"/>
    <property type="evidence" value="ECO:0007669"/>
    <property type="project" value="UniProtKB-SubCell"/>
</dbReference>
<evidence type="ECO:0000259" key="5">
    <source>
        <dbReference type="Pfam" id="PF02631"/>
    </source>
</evidence>
<protein>
    <recommendedName>
        <fullName evidence="3">Regulatory protein RecX</fullName>
    </recommendedName>
</protein>